<dbReference type="PANTHER" id="PTHR15898:SF13">
    <property type="entry name" value="BIFUNCTIONAL APOPTOSIS REGULATOR"/>
    <property type="match status" value="1"/>
</dbReference>
<dbReference type="PANTHER" id="PTHR15898">
    <property type="entry name" value="BIFUNCTIONAL APOPTOSIS REGULATOR"/>
    <property type="match status" value="1"/>
</dbReference>
<dbReference type="GO" id="GO:0008270">
    <property type="term" value="F:zinc ion binding"/>
    <property type="evidence" value="ECO:0007669"/>
    <property type="project" value="UniProtKB-KW"/>
</dbReference>
<feature type="domain" description="ZZ-type" evidence="6">
    <location>
        <begin position="318"/>
        <end position="382"/>
    </location>
</feature>
<gene>
    <name evidence="7" type="ORF">RIF29_29373</name>
</gene>
<name>A0AAN9EEG9_CROPI</name>
<dbReference type="Pfam" id="PF13445">
    <property type="entry name" value="zf-RING_UBOX"/>
    <property type="match status" value="1"/>
</dbReference>
<evidence type="ECO:0000313" key="7">
    <source>
        <dbReference type="EMBL" id="KAK7255944.1"/>
    </source>
</evidence>
<dbReference type="EMBL" id="JAYWIO010000006">
    <property type="protein sequence ID" value="KAK7255944.1"/>
    <property type="molecule type" value="Genomic_DNA"/>
</dbReference>
<dbReference type="InterPro" id="IPR013083">
    <property type="entry name" value="Znf_RING/FYVE/PHD"/>
</dbReference>
<evidence type="ECO:0000256" key="3">
    <source>
        <dbReference type="ARBA" id="ARBA00022833"/>
    </source>
</evidence>
<dbReference type="PROSITE" id="PS00518">
    <property type="entry name" value="ZF_RING_1"/>
    <property type="match status" value="1"/>
</dbReference>
<organism evidence="7 8">
    <name type="scientific">Crotalaria pallida</name>
    <name type="common">Smooth rattlebox</name>
    <name type="synonym">Crotalaria striata</name>
    <dbReference type="NCBI Taxonomy" id="3830"/>
    <lineage>
        <taxon>Eukaryota</taxon>
        <taxon>Viridiplantae</taxon>
        <taxon>Streptophyta</taxon>
        <taxon>Embryophyta</taxon>
        <taxon>Tracheophyta</taxon>
        <taxon>Spermatophyta</taxon>
        <taxon>Magnoliopsida</taxon>
        <taxon>eudicotyledons</taxon>
        <taxon>Gunneridae</taxon>
        <taxon>Pentapetalae</taxon>
        <taxon>rosids</taxon>
        <taxon>fabids</taxon>
        <taxon>Fabales</taxon>
        <taxon>Fabaceae</taxon>
        <taxon>Papilionoideae</taxon>
        <taxon>50 kb inversion clade</taxon>
        <taxon>genistoids sensu lato</taxon>
        <taxon>core genistoids</taxon>
        <taxon>Crotalarieae</taxon>
        <taxon>Crotalaria</taxon>
    </lineage>
</organism>
<evidence type="ECO:0000256" key="1">
    <source>
        <dbReference type="ARBA" id="ARBA00022723"/>
    </source>
</evidence>
<dbReference type="Proteomes" id="UP001372338">
    <property type="component" value="Unassembled WGS sequence"/>
</dbReference>
<dbReference type="Gene3D" id="3.30.60.90">
    <property type="match status" value="1"/>
</dbReference>
<evidence type="ECO:0000313" key="8">
    <source>
        <dbReference type="Proteomes" id="UP001372338"/>
    </source>
</evidence>
<comment type="caution">
    <text evidence="7">The sequence shown here is derived from an EMBL/GenBank/DDBJ whole genome shotgun (WGS) entry which is preliminary data.</text>
</comment>
<feature type="domain" description="RING-type" evidence="5">
    <location>
        <begin position="210"/>
        <end position="248"/>
    </location>
</feature>
<dbReference type="AlphaFoldDB" id="A0AAN9EEG9"/>
<dbReference type="GO" id="GO:0061630">
    <property type="term" value="F:ubiquitin protein ligase activity"/>
    <property type="evidence" value="ECO:0007669"/>
    <property type="project" value="TreeGrafter"/>
</dbReference>
<keyword evidence="8" id="KW-1185">Reference proteome</keyword>
<evidence type="ECO:0000256" key="2">
    <source>
        <dbReference type="ARBA" id="ARBA00022771"/>
    </source>
</evidence>
<dbReference type="FunFam" id="3.30.60.90:FF:000014">
    <property type="entry name" value="E3 ubiquitin-protein ligase PRT1"/>
    <property type="match status" value="1"/>
</dbReference>
<dbReference type="InterPro" id="IPR043145">
    <property type="entry name" value="Znf_ZZ_sf"/>
</dbReference>
<dbReference type="GO" id="GO:0043161">
    <property type="term" value="P:proteasome-mediated ubiquitin-dependent protein catabolic process"/>
    <property type="evidence" value="ECO:0007669"/>
    <property type="project" value="TreeGrafter"/>
</dbReference>
<protein>
    <recommendedName>
        <fullName evidence="9">E3 ubiquitin-protein ligase PRT1</fullName>
    </recommendedName>
</protein>
<dbReference type="InterPro" id="IPR017907">
    <property type="entry name" value="Znf_RING_CS"/>
</dbReference>
<evidence type="ECO:0000259" key="6">
    <source>
        <dbReference type="PROSITE" id="PS50135"/>
    </source>
</evidence>
<sequence>MENNSFKHQFFVDNENEDIPESFVCCVCLDLLYKPIVLACGHICCFWCVHKSMNCIRESQCPICRNQYYHFPTICQMLHFLLLKMYPDAYKRREIQTLEEEKETGLYSPQFDADTGRSQAKFGHSGSSSSCSNINLVSNSCNVGLSECVEQLQLSECMEQIQSTTHEGTIYSEHSSNGAPDGIGIHAEGKKLPENELLPQQKISVEDVMCTMCKQLLFHPVVLNCGHVYCETCVTNLADEDLRCQVCQLPHPRGLPKVSLEFDHFLEETFPEDYAWRRDAIQLRQIKVEPETPSNCSSDNGNKGASMDWLSDPDSKVHVGVGCDFCGMFPILGDRYRCIDCKEKMGFDLCGDCYNTRSKLPGRFNQQHTSEHKFKLIQPNVIRNIMLRLVTGQLSGDNTIFNETIENLAFTSEDHALFEEGEDDNQNDSESSN</sequence>
<evidence type="ECO:0000259" key="5">
    <source>
        <dbReference type="PROSITE" id="PS50089"/>
    </source>
</evidence>
<dbReference type="InterPro" id="IPR000433">
    <property type="entry name" value="Znf_ZZ"/>
</dbReference>
<dbReference type="InterPro" id="IPR027370">
    <property type="entry name" value="Znf-RING_euk"/>
</dbReference>
<reference evidence="7 8" key="1">
    <citation type="submission" date="2024-01" db="EMBL/GenBank/DDBJ databases">
        <title>The genomes of 5 underutilized Papilionoideae crops provide insights into root nodulation and disease resistanc.</title>
        <authorList>
            <person name="Yuan L."/>
        </authorList>
    </citation>
    <scope>NUCLEOTIDE SEQUENCE [LARGE SCALE GENOMIC DNA]</scope>
    <source>
        <strain evidence="7">ZHUSHIDOU_FW_LH</strain>
        <tissue evidence="7">Leaf</tissue>
    </source>
</reference>
<dbReference type="SMART" id="SM00184">
    <property type="entry name" value="RING"/>
    <property type="match status" value="2"/>
</dbReference>
<evidence type="ECO:0008006" key="9">
    <source>
        <dbReference type="Google" id="ProtNLM"/>
    </source>
</evidence>
<dbReference type="InterPro" id="IPR001841">
    <property type="entry name" value="Znf_RING"/>
</dbReference>
<dbReference type="PROSITE" id="PS50089">
    <property type="entry name" value="ZF_RING_2"/>
    <property type="match status" value="2"/>
</dbReference>
<feature type="domain" description="RING-type" evidence="5">
    <location>
        <begin position="25"/>
        <end position="65"/>
    </location>
</feature>
<keyword evidence="1" id="KW-0479">Metal-binding</keyword>
<dbReference type="SUPFAM" id="SSF57850">
    <property type="entry name" value="RING/U-box"/>
    <property type="match status" value="3"/>
</dbReference>
<dbReference type="Gene3D" id="3.30.40.10">
    <property type="entry name" value="Zinc/RING finger domain, C3HC4 (zinc finger)"/>
    <property type="match status" value="2"/>
</dbReference>
<keyword evidence="2 4" id="KW-0863">Zinc-finger</keyword>
<proteinExistence type="predicted"/>
<accession>A0AAN9EEG9</accession>
<dbReference type="FunFam" id="3.30.40.10:FF:000489">
    <property type="entry name" value="E3 ubiquitin-protein ligase PRT1"/>
    <property type="match status" value="1"/>
</dbReference>
<keyword evidence="3" id="KW-0862">Zinc</keyword>
<dbReference type="FunFam" id="3.30.40.10:FF:000605">
    <property type="entry name" value="E3 ubiquitin-protein ligase PRT1"/>
    <property type="match status" value="1"/>
</dbReference>
<dbReference type="Pfam" id="PF00569">
    <property type="entry name" value="ZZ"/>
    <property type="match status" value="1"/>
</dbReference>
<dbReference type="PROSITE" id="PS50135">
    <property type="entry name" value="ZF_ZZ_2"/>
    <property type="match status" value="1"/>
</dbReference>
<evidence type="ECO:0000256" key="4">
    <source>
        <dbReference type="PROSITE-ProRule" id="PRU00228"/>
    </source>
</evidence>